<dbReference type="AlphaFoldDB" id="A0A857JCG4"/>
<proteinExistence type="predicted"/>
<gene>
    <name evidence="2" type="ORF">GT347_23305</name>
</gene>
<evidence type="ECO:0000313" key="2">
    <source>
        <dbReference type="EMBL" id="QHJ00653.1"/>
    </source>
</evidence>
<keyword evidence="3" id="KW-1185">Reference proteome</keyword>
<evidence type="ECO:0000313" key="3">
    <source>
        <dbReference type="Proteomes" id="UP000464787"/>
    </source>
</evidence>
<dbReference type="Proteomes" id="UP000464787">
    <property type="component" value="Chromosome"/>
</dbReference>
<dbReference type="RefSeq" id="WP_160554462.1">
    <property type="nucleotide sequence ID" value="NZ_CP047650.1"/>
</dbReference>
<dbReference type="KEGG" id="xyk:GT347_23305"/>
<evidence type="ECO:0000256" key="1">
    <source>
        <dbReference type="SAM" id="MobiDB-lite"/>
    </source>
</evidence>
<protein>
    <submittedName>
        <fullName evidence="2">Uncharacterized protein</fullName>
    </submittedName>
</protein>
<sequence length="326" mass="36929">MAFPSYFSARASWTPPSPDASFDAGDFERSASLHADPGGGRLLDGMPRREPLVELSCCELLLSSVFGCDPHDTADIHARYRRLIETCRRLPRTAHEWQSLSQRLERLYRDIKVLKCGTFAPARRSELRDELGRLCGEADTILRKLSRKQWTQQYKEISRQQNTLSPVPQRVAPALYSSNSSLNSDPPDRPESPEPAAPPRQGRVRRRDRPAAFQRPAPLPVVEPANRSSFEMTGQRIAAMQDAIREAWETTDGKSRLKGEDAVDFHLRMRQVADIGQRHVIFHAQELRDRLVPLHAALKTVLRSMPDAPRRAIEPLALQYLASLEQ</sequence>
<feature type="region of interest" description="Disordered" evidence="1">
    <location>
        <begin position="176"/>
        <end position="223"/>
    </location>
</feature>
<reference evidence="2 3" key="1">
    <citation type="submission" date="2020-01" db="EMBL/GenBank/DDBJ databases">
        <title>Genome sequencing of strain KACC 21265.</title>
        <authorList>
            <person name="Heo J."/>
            <person name="Kim S.-J."/>
            <person name="Kim J.-S."/>
            <person name="Hong S.-B."/>
            <person name="Kwon S.-W."/>
        </authorList>
    </citation>
    <scope>NUCLEOTIDE SEQUENCE [LARGE SCALE GENOMIC DNA]</scope>
    <source>
        <strain evidence="2 3">KACC 21265</strain>
    </source>
</reference>
<organism evidence="2 3">
    <name type="scientific">Xylophilus rhododendri</name>
    <dbReference type="NCBI Taxonomy" id="2697032"/>
    <lineage>
        <taxon>Bacteria</taxon>
        <taxon>Pseudomonadati</taxon>
        <taxon>Pseudomonadota</taxon>
        <taxon>Betaproteobacteria</taxon>
        <taxon>Burkholderiales</taxon>
        <taxon>Xylophilus</taxon>
    </lineage>
</organism>
<feature type="compositionally biased region" description="Low complexity" evidence="1">
    <location>
        <begin position="176"/>
        <end position="185"/>
    </location>
</feature>
<name>A0A857JCG4_9BURK</name>
<dbReference type="EMBL" id="CP047650">
    <property type="protein sequence ID" value="QHJ00653.1"/>
    <property type="molecule type" value="Genomic_DNA"/>
</dbReference>
<accession>A0A857JCG4</accession>